<comment type="caution">
    <text evidence="7">Lacks conserved residue(s) required for the propagation of feature annotation.</text>
</comment>
<evidence type="ECO:0000256" key="7">
    <source>
        <dbReference type="HAMAP-Rule" id="MF_00966"/>
    </source>
</evidence>
<evidence type="ECO:0000256" key="3">
    <source>
        <dbReference type="ARBA" id="ARBA00022526"/>
    </source>
</evidence>
<dbReference type="Gene3D" id="3.30.360.10">
    <property type="entry name" value="Dihydrodipicolinate Reductase, domain 2"/>
    <property type="match status" value="1"/>
</dbReference>
<feature type="binding site" evidence="7">
    <location>
        <position position="241"/>
    </location>
    <ligand>
        <name>substrate</name>
    </ligand>
</feature>
<feature type="active site" description="Proton acceptor" evidence="7">
    <location>
        <position position="246"/>
    </location>
</feature>
<dbReference type="InterPro" id="IPR001282">
    <property type="entry name" value="G6P_DH"/>
</dbReference>
<gene>
    <name evidence="7" type="primary">zwf</name>
    <name evidence="10" type="ORF">A8950_0821</name>
</gene>
<dbReference type="PRINTS" id="PR00079">
    <property type="entry name" value="G6PDHDRGNASE"/>
</dbReference>
<dbReference type="OrthoDB" id="9802739at2"/>
<dbReference type="GO" id="GO:0006006">
    <property type="term" value="P:glucose metabolic process"/>
    <property type="evidence" value="ECO:0007669"/>
    <property type="project" value="UniProtKB-KW"/>
</dbReference>
<dbReference type="Proteomes" id="UP000295783">
    <property type="component" value="Unassembled WGS sequence"/>
</dbReference>
<dbReference type="InterPro" id="IPR022675">
    <property type="entry name" value="G6P_DH_C"/>
</dbReference>
<dbReference type="PANTHER" id="PTHR23429:SF0">
    <property type="entry name" value="GLUCOSE-6-PHOSPHATE 1-DEHYDROGENASE"/>
    <property type="match status" value="1"/>
</dbReference>
<dbReference type="Pfam" id="PF00479">
    <property type="entry name" value="G6PD_N"/>
    <property type="match status" value="1"/>
</dbReference>
<dbReference type="HAMAP" id="MF_00966">
    <property type="entry name" value="G6PD"/>
    <property type="match status" value="1"/>
</dbReference>
<dbReference type="InterPro" id="IPR022674">
    <property type="entry name" value="G6P_DH_NAD-bd"/>
</dbReference>
<dbReference type="NCBIfam" id="TIGR00871">
    <property type="entry name" value="zwf"/>
    <property type="match status" value="1"/>
</dbReference>
<dbReference type="GO" id="GO:0005829">
    <property type="term" value="C:cytosol"/>
    <property type="evidence" value="ECO:0007669"/>
    <property type="project" value="TreeGrafter"/>
</dbReference>
<comment type="catalytic activity">
    <reaction evidence="7">
        <text>D-glucose 6-phosphate + NADP(+) = 6-phospho-D-glucono-1,5-lactone + NADPH + H(+)</text>
        <dbReference type="Rhea" id="RHEA:15841"/>
        <dbReference type="ChEBI" id="CHEBI:15378"/>
        <dbReference type="ChEBI" id="CHEBI:57783"/>
        <dbReference type="ChEBI" id="CHEBI:57955"/>
        <dbReference type="ChEBI" id="CHEBI:58349"/>
        <dbReference type="ChEBI" id="CHEBI:61548"/>
        <dbReference type="EC" id="1.1.1.49"/>
    </reaction>
</comment>
<dbReference type="Pfam" id="PF02781">
    <property type="entry name" value="G6PD_C"/>
    <property type="match status" value="1"/>
</dbReference>
<name>A0A4R6WXV9_9PROT</name>
<feature type="binding site" evidence="7">
    <location>
        <position position="222"/>
    </location>
    <ligand>
        <name>substrate</name>
    </ligand>
</feature>
<evidence type="ECO:0000256" key="4">
    <source>
        <dbReference type="ARBA" id="ARBA00022857"/>
    </source>
</evidence>
<keyword evidence="4 7" id="KW-0521">NADP</keyword>
<proteinExistence type="inferred from homology"/>
<comment type="similarity">
    <text evidence="2 7">Belongs to the glucose-6-phosphate dehydrogenase family.</text>
</comment>
<dbReference type="Gene3D" id="3.40.50.720">
    <property type="entry name" value="NAD(P)-binding Rossmann-like Domain"/>
    <property type="match status" value="1"/>
</dbReference>
<dbReference type="AlphaFoldDB" id="A0A4R6WXV9"/>
<accession>A0A4R6WXV9</accession>
<sequence length="497" mass="55264">MTAKTLISHPFDMIVFGGRGDLARRKLIPALYHLDRERRLPDDGRIIAVSRGQMEKADFLRLMHDECVVHSPGDAIHGPFDEAAWERFAGRLHYISLDATDAASYRDLVAALQGRADVVRAFYLATAPDLFGPIAAHLKSLGLVTPESRLVLEKPLGKDLATAQAINAAVAAAFTEPQTYRIDHYLGKETVQNLMVLRFANALFEPLWNRTHIDHVQISVAETVGVGGRWTYYNESGALRDMVQNHLLQLVCLAAMEPPSTLDADMIRDEKLKVLRALHPIGVEDVAQSTVRGQYRAGTVEGNGVPGYLEETDSGAASNTETFVAIRIAIDNWRWAGVPFYVRTGKRLPARSSEIVVQFKTPPHSPYPASAGIIHPNKLVMRLQPDEGIRLVMLNKGRGPGELKLRQTALDLSFNETFGGRSPDAYERLLLDVIRGRPALFMRVDELEAAWQWIDRIREGWAETGLTPKPYAAGSWGPNAAIALIERDGRTWHEDDF</sequence>
<evidence type="ECO:0000256" key="2">
    <source>
        <dbReference type="ARBA" id="ARBA00009975"/>
    </source>
</evidence>
<dbReference type="EC" id="1.1.1.49" evidence="7"/>
<dbReference type="GO" id="GO:0050661">
    <property type="term" value="F:NADP binding"/>
    <property type="evidence" value="ECO:0007669"/>
    <property type="project" value="UniProtKB-UniRule"/>
</dbReference>
<feature type="binding site" evidence="7">
    <location>
        <position position="184"/>
    </location>
    <ligand>
        <name>substrate</name>
    </ligand>
</feature>
<dbReference type="RefSeq" id="WP_133612312.1">
    <property type="nucleotide sequence ID" value="NZ_SNYW01000006.1"/>
</dbReference>
<feature type="binding site" evidence="7">
    <location>
        <position position="154"/>
    </location>
    <ligand>
        <name>NADP(+)</name>
        <dbReference type="ChEBI" id="CHEBI:58349"/>
    </ligand>
</feature>
<dbReference type="PROSITE" id="PS00069">
    <property type="entry name" value="G6P_DEHYDROGENASE"/>
    <property type="match status" value="1"/>
</dbReference>
<dbReference type="UniPathway" id="UPA00115">
    <property type="reaction ID" value="UER00408"/>
</dbReference>
<evidence type="ECO:0000313" key="10">
    <source>
        <dbReference type="EMBL" id="TDQ84273.1"/>
    </source>
</evidence>
<evidence type="ECO:0000256" key="6">
    <source>
        <dbReference type="ARBA" id="ARBA00023277"/>
    </source>
</evidence>
<evidence type="ECO:0000256" key="1">
    <source>
        <dbReference type="ARBA" id="ARBA00004937"/>
    </source>
</evidence>
<dbReference type="PANTHER" id="PTHR23429">
    <property type="entry name" value="GLUCOSE-6-PHOSPHATE 1-DEHYDROGENASE G6PD"/>
    <property type="match status" value="1"/>
</dbReference>
<comment type="caution">
    <text evidence="10">The sequence shown here is derived from an EMBL/GenBank/DDBJ whole genome shotgun (WGS) entry which is preliminary data.</text>
</comment>
<evidence type="ECO:0000313" key="11">
    <source>
        <dbReference type="Proteomes" id="UP000295783"/>
    </source>
</evidence>
<dbReference type="PIRSF" id="PIRSF000110">
    <property type="entry name" value="G6PD"/>
    <property type="match status" value="1"/>
</dbReference>
<dbReference type="InterPro" id="IPR036291">
    <property type="entry name" value="NAD(P)-bd_dom_sf"/>
</dbReference>
<feature type="domain" description="Glucose-6-phosphate dehydrogenase C-terminal" evidence="9">
    <location>
        <begin position="195"/>
        <end position="493"/>
    </location>
</feature>
<keyword evidence="6 7" id="KW-0119">Carbohydrate metabolism</keyword>
<keyword evidence="11" id="KW-1185">Reference proteome</keyword>
<reference evidence="10 11" key="1">
    <citation type="submission" date="2019-03" db="EMBL/GenBank/DDBJ databases">
        <title>Genomic Encyclopedia of Type Strains, Phase III (KMG-III): the genomes of soil and plant-associated and newly described type strains.</title>
        <authorList>
            <person name="Whitman W."/>
        </authorList>
    </citation>
    <scope>NUCLEOTIDE SEQUENCE [LARGE SCALE GENOMIC DNA]</scope>
    <source>
        <strain evidence="10 11">CGMCC 1.7660</strain>
    </source>
</reference>
<comment type="function">
    <text evidence="7">Catalyzes the oxidation of glucose 6-phosphate to 6-phosphogluconolactone.</text>
</comment>
<keyword evidence="3 7" id="KW-0313">Glucose metabolism</keyword>
<keyword evidence="5 7" id="KW-0560">Oxidoreductase</keyword>
<dbReference type="InterPro" id="IPR019796">
    <property type="entry name" value="G6P_DH_AS"/>
</dbReference>
<evidence type="ECO:0000259" key="9">
    <source>
        <dbReference type="Pfam" id="PF02781"/>
    </source>
</evidence>
<feature type="domain" description="Glucose-6-phosphate dehydrogenase NAD-binding" evidence="8">
    <location>
        <begin position="14"/>
        <end position="193"/>
    </location>
</feature>
<protein>
    <recommendedName>
        <fullName evidence="7">Glucose-6-phosphate 1-dehydrogenase</fullName>
        <shortName evidence="7">G6PD</shortName>
        <ecNumber evidence="7">1.1.1.49</ecNumber>
    </recommendedName>
</protein>
<feature type="binding site" evidence="7">
    <location>
        <position position="51"/>
    </location>
    <ligand>
        <name>NADP(+)</name>
        <dbReference type="ChEBI" id="CHEBI:58349"/>
    </ligand>
</feature>
<dbReference type="SUPFAM" id="SSF51735">
    <property type="entry name" value="NAD(P)-binding Rossmann-fold domains"/>
    <property type="match status" value="1"/>
</dbReference>
<comment type="pathway">
    <text evidence="1 7">Carbohydrate degradation; pentose phosphate pathway; D-ribulose 5-phosphate from D-glucose 6-phosphate (oxidative stage): step 1/3.</text>
</comment>
<dbReference type="GO" id="GO:0009051">
    <property type="term" value="P:pentose-phosphate shunt, oxidative branch"/>
    <property type="evidence" value="ECO:0007669"/>
    <property type="project" value="TreeGrafter"/>
</dbReference>
<organism evidence="10 11">
    <name type="scientific">Dongia mobilis</name>
    <dbReference type="NCBI Taxonomy" id="578943"/>
    <lineage>
        <taxon>Bacteria</taxon>
        <taxon>Pseudomonadati</taxon>
        <taxon>Pseudomonadota</taxon>
        <taxon>Alphaproteobacteria</taxon>
        <taxon>Rhodospirillales</taxon>
        <taxon>Dongiaceae</taxon>
        <taxon>Dongia</taxon>
    </lineage>
</organism>
<feature type="binding site" evidence="7">
    <location>
        <position position="188"/>
    </location>
    <ligand>
        <name>substrate</name>
    </ligand>
</feature>
<evidence type="ECO:0000256" key="5">
    <source>
        <dbReference type="ARBA" id="ARBA00023002"/>
    </source>
</evidence>
<dbReference type="EMBL" id="SNYW01000006">
    <property type="protein sequence ID" value="TDQ84273.1"/>
    <property type="molecule type" value="Genomic_DNA"/>
</dbReference>
<dbReference type="SUPFAM" id="SSF55347">
    <property type="entry name" value="Glyceraldehyde-3-phosphate dehydrogenase-like, C-terminal domain"/>
    <property type="match status" value="1"/>
</dbReference>
<evidence type="ECO:0000259" key="8">
    <source>
        <dbReference type="Pfam" id="PF00479"/>
    </source>
</evidence>
<feature type="binding site" evidence="7">
    <location>
        <position position="346"/>
    </location>
    <ligand>
        <name>substrate</name>
    </ligand>
</feature>
<dbReference type="GO" id="GO:0004345">
    <property type="term" value="F:glucose-6-phosphate dehydrogenase activity"/>
    <property type="evidence" value="ECO:0007669"/>
    <property type="project" value="UniProtKB-UniRule"/>
</dbReference>